<dbReference type="EMBL" id="OU503039">
    <property type="protein sequence ID" value="CAI9759430.1"/>
    <property type="molecule type" value="Genomic_DNA"/>
</dbReference>
<comment type="subcellular location">
    <subcellularLocation>
        <location evidence="1">Cell envelope</location>
    </subcellularLocation>
</comment>
<organism evidence="2 3">
    <name type="scientific">Fraxinus pennsylvanica</name>
    <dbReference type="NCBI Taxonomy" id="56036"/>
    <lineage>
        <taxon>Eukaryota</taxon>
        <taxon>Viridiplantae</taxon>
        <taxon>Streptophyta</taxon>
        <taxon>Embryophyta</taxon>
        <taxon>Tracheophyta</taxon>
        <taxon>Spermatophyta</taxon>
        <taxon>Magnoliopsida</taxon>
        <taxon>eudicotyledons</taxon>
        <taxon>Gunneridae</taxon>
        <taxon>Pentapetalae</taxon>
        <taxon>asterids</taxon>
        <taxon>lamiids</taxon>
        <taxon>Lamiales</taxon>
        <taxon>Oleaceae</taxon>
        <taxon>Oleeae</taxon>
        <taxon>Fraxinus</taxon>
    </lineage>
</organism>
<dbReference type="InterPro" id="IPR051848">
    <property type="entry name" value="PGIP"/>
</dbReference>
<dbReference type="PANTHER" id="PTHR48059">
    <property type="entry name" value="POLYGALACTURONASE INHIBITOR 1"/>
    <property type="match status" value="1"/>
</dbReference>
<name>A0AAD2DPN9_9LAMI</name>
<evidence type="ECO:0000256" key="1">
    <source>
        <dbReference type="ARBA" id="ARBA00004196"/>
    </source>
</evidence>
<evidence type="ECO:0000313" key="2">
    <source>
        <dbReference type="EMBL" id="CAI9759430.1"/>
    </source>
</evidence>
<dbReference type="PANTHER" id="PTHR48059:SF30">
    <property type="entry name" value="OS06G0587000 PROTEIN"/>
    <property type="match status" value="1"/>
</dbReference>
<protein>
    <submittedName>
        <fullName evidence="2">Uncharacterized protein</fullName>
    </submittedName>
</protein>
<keyword evidence="3" id="KW-1185">Reference proteome</keyword>
<proteinExistence type="predicted"/>
<dbReference type="Proteomes" id="UP000834106">
    <property type="component" value="Chromosome 4"/>
</dbReference>
<reference evidence="2" key="1">
    <citation type="submission" date="2023-05" db="EMBL/GenBank/DDBJ databases">
        <authorList>
            <person name="Huff M."/>
        </authorList>
    </citation>
    <scope>NUCLEOTIDE SEQUENCE</scope>
</reference>
<evidence type="ECO:0000313" key="3">
    <source>
        <dbReference type="Proteomes" id="UP000834106"/>
    </source>
</evidence>
<accession>A0AAD2DPN9</accession>
<dbReference type="InterPro" id="IPR032675">
    <property type="entry name" value="LRR_dom_sf"/>
</dbReference>
<dbReference type="AlphaFoldDB" id="A0AAD2DPN9"/>
<dbReference type="Gene3D" id="3.80.10.10">
    <property type="entry name" value="Ribonuclease Inhibitor"/>
    <property type="match status" value="1"/>
</dbReference>
<gene>
    <name evidence="2" type="ORF">FPE_LOCUS6860</name>
</gene>
<sequence>MQQNSTKKWEKLNQFLVHCSRSKSILHRLGIDRLLNQNQIGQLEILISEQRRRSSPTVEKNKSVLNAKDRFGLQESQWRILPAEICGIPVVVYFSVRSNVLSWEIVISDVKGNDLYGEVPSSITKCSGLKYLDFSFHGLSGSTTVGIADLKRLLVIGLANNSIDGTIPSQFVSIE</sequence>
<dbReference type="SUPFAM" id="SSF52058">
    <property type="entry name" value="L domain-like"/>
    <property type="match status" value="1"/>
</dbReference>